<evidence type="ECO:0000313" key="3">
    <source>
        <dbReference type="Proteomes" id="UP001642482"/>
    </source>
</evidence>
<protein>
    <recommendedName>
        <fullName evidence="4">Ankyrin repeat protein</fullName>
    </recommendedName>
</protein>
<evidence type="ECO:0000313" key="2">
    <source>
        <dbReference type="EMBL" id="CAK7233294.1"/>
    </source>
</evidence>
<reference evidence="2 3" key="1">
    <citation type="submission" date="2024-01" db="EMBL/GenBank/DDBJ databases">
        <authorList>
            <person name="Allen C."/>
            <person name="Tagirdzhanova G."/>
        </authorList>
    </citation>
    <scope>NUCLEOTIDE SEQUENCE [LARGE SCALE GENOMIC DNA]</scope>
</reference>
<dbReference type="EMBL" id="CAWUHD010000120">
    <property type="protein sequence ID" value="CAK7233294.1"/>
    <property type="molecule type" value="Genomic_DNA"/>
</dbReference>
<comment type="caution">
    <text evidence="2">The sequence shown here is derived from an EMBL/GenBank/DDBJ whole genome shotgun (WGS) entry which is preliminary data.</text>
</comment>
<evidence type="ECO:0000256" key="1">
    <source>
        <dbReference type="SAM" id="MobiDB-lite"/>
    </source>
</evidence>
<dbReference type="Proteomes" id="UP001642482">
    <property type="component" value="Unassembled WGS sequence"/>
</dbReference>
<proteinExistence type="predicted"/>
<gene>
    <name evidence="2" type="ORF">SEUCBS140593_008555</name>
</gene>
<dbReference type="Gene3D" id="1.25.40.20">
    <property type="entry name" value="Ankyrin repeat-containing domain"/>
    <property type="match status" value="1"/>
</dbReference>
<keyword evidence="3" id="KW-1185">Reference proteome</keyword>
<evidence type="ECO:0008006" key="4">
    <source>
        <dbReference type="Google" id="ProtNLM"/>
    </source>
</evidence>
<name>A0ABP0CQ14_9PEZI</name>
<dbReference type="InterPro" id="IPR036770">
    <property type="entry name" value="Ankyrin_rpt-contain_sf"/>
</dbReference>
<sequence length="414" mass="45110">MFRKLKTHLGVGPASPPTSAAATPTRPKTYKHIPGLYPVGSTTIETYFRRLLEDPLQELSEDEITTLLRKDIVAAAIHIARQEGLAPKALQLIPLLTRCITGTYEAVQFADGYFVEEEAVSALSTPLLLQILVAVAVKHRYVDMLRDLLQRHCQNKPETSLFKHAENFLDAPHGVMSDPNYGPRVWKLLVNAGWASPLSDSDAAVATDGGNPIDSEEACQLLKAAAAKSNTDPEDSLAILDDLVRRNLDPVPYTGLMLDVLAKQGTADMLAHYLPLISRKVYDGVPPKAKWPGNQSAVTTAAARRDEDGTGVLKVLVDLAGMDVHADKGIWYKAGPDDEHPEALIRSTRLEDGSHADDPPLLAAVQVGNIASVRFLLERGVAAKHAAVLDEALERARERGNANMVVLLEEWKIK</sequence>
<accession>A0ABP0CQ14</accession>
<organism evidence="2 3">
    <name type="scientific">Sporothrix eucalyptigena</name>
    <dbReference type="NCBI Taxonomy" id="1812306"/>
    <lineage>
        <taxon>Eukaryota</taxon>
        <taxon>Fungi</taxon>
        <taxon>Dikarya</taxon>
        <taxon>Ascomycota</taxon>
        <taxon>Pezizomycotina</taxon>
        <taxon>Sordariomycetes</taxon>
        <taxon>Sordariomycetidae</taxon>
        <taxon>Ophiostomatales</taxon>
        <taxon>Ophiostomataceae</taxon>
        <taxon>Sporothrix</taxon>
    </lineage>
</organism>
<feature type="region of interest" description="Disordered" evidence="1">
    <location>
        <begin position="1"/>
        <end position="25"/>
    </location>
</feature>